<proteinExistence type="predicted"/>
<protein>
    <submittedName>
        <fullName evidence="1">(rape) hypothetical protein</fullName>
    </submittedName>
</protein>
<dbReference type="EMBL" id="HG994361">
    <property type="protein sequence ID" value="CAF2204321.1"/>
    <property type="molecule type" value="Genomic_DNA"/>
</dbReference>
<sequence length="71" mass="8268">MEYVDTRCRACVENIPIKASDGRRSLNLIKRKEERERERLGREKRQISLCLSSLADSTKLELSSHTKVNYS</sequence>
<accession>A0A816ZMZ1</accession>
<evidence type="ECO:0000313" key="1">
    <source>
        <dbReference type="EMBL" id="CAF2204321.1"/>
    </source>
</evidence>
<name>A0A816ZMZ1_BRANA</name>
<organism evidence="1">
    <name type="scientific">Brassica napus</name>
    <name type="common">Rape</name>
    <dbReference type="NCBI Taxonomy" id="3708"/>
    <lineage>
        <taxon>Eukaryota</taxon>
        <taxon>Viridiplantae</taxon>
        <taxon>Streptophyta</taxon>
        <taxon>Embryophyta</taxon>
        <taxon>Tracheophyta</taxon>
        <taxon>Spermatophyta</taxon>
        <taxon>Magnoliopsida</taxon>
        <taxon>eudicotyledons</taxon>
        <taxon>Gunneridae</taxon>
        <taxon>Pentapetalae</taxon>
        <taxon>rosids</taxon>
        <taxon>malvids</taxon>
        <taxon>Brassicales</taxon>
        <taxon>Brassicaceae</taxon>
        <taxon>Brassiceae</taxon>
        <taxon>Brassica</taxon>
    </lineage>
</organism>
<reference evidence="1" key="1">
    <citation type="submission" date="2021-01" db="EMBL/GenBank/DDBJ databases">
        <authorList>
            <consortium name="Genoscope - CEA"/>
            <person name="William W."/>
        </authorList>
    </citation>
    <scope>NUCLEOTIDE SEQUENCE</scope>
</reference>
<dbReference type="AlphaFoldDB" id="A0A816ZMZ1"/>
<dbReference type="Proteomes" id="UP001295469">
    <property type="component" value="Chromosome A07"/>
</dbReference>
<gene>
    <name evidence="1" type="ORF">DARMORV10_A07P42600.1</name>
</gene>